<dbReference type="GO" id="GO:0005886">
    <property type="term" value="C:plasma membrane"/>
    <property type="evidence" value="ECO:0007669"/>
    <property type="project" value="UniProtKB-SubCell"/>
</dbReference>
<evidence type="ECO:0000256" key="3">
    <source>
        <dbReference type="ARBA" id="ARBA00022475"/>
    </source>
</evidence>
<evidence type="ECO:0000256" key="10">
    <source>
        <dbReference type="ARBA" id="ARBA00023136"/>
    </source>
</evidence>
<evidence type="ECO:0000256" key="12">
    <source>
        <dbReference type="SAM" id="Phobius"/>
    </source>
</evidence>
<evidence type="ECO:0000256" key="7">
    <source>
        <dbReference type="ARBA" id="ARBA00022982"/>
    </source>
</evidence>
<dbReference type="GO" id="GO:0046872">
    <property type="term" value="F:metal ion binding"/>
    <property type="evidence" value="ECO:0007669"/>
    <property type="project" value="UniProtKB-KW"/>
</dbReference>
<feature type="transmembrane region" description="Helical" evidence="12">
    <location>
        <begin position="21"/>
        <end position="40"/>
    </location>
</feature>
<name>A0A1H3SPE7_9PSEU</name>
<feature type="transmembrane region" description="Helical" evidence="12">
    <location>
        <begin position="46"/>
        <end position="67"/>
    </location>
</feature>
<evidence type="ECO:0000256" key="2">
    <source>
        <dbReference type="ARBA" id="ARBA00022448"/>
    </source>
</evidence>
<dbReference type="PANTHER" id="PTHR30529">
    <property type="entry name" value="CYTOCHROME B561"/>
    <property type="match status" value="1"/>
</dbReference>
<dbReference type="PANTHER" id="PTHR30529:SF6">
    <property type="entry name" value="BLL0291 PROTEIN"/>
    <property type="match status" value="1"/>
</dbReference>
<dbReference type="InterPro" id="IPR052168">
    <property type="entry name" value="Cytochrome_b561_oxidase"/>
</dbReference>
<evidence type="ECO:0000256" key="4">
    <source>
        <dbReference type="ARBA" id="ARBA00022617"/>
    </source>
</evidence>
<keyword evidence="5 12" id="KW-0812">Transmembrane</keyword>
<dbReference type="GO" id="GO:0022904">
    <property type="term" value="P:respiratory electron transport chain"/>
    <property type="evidence" value="ECO:0007669"/>
    <property type="project" value="InterPro"/>
</dbReference>
<keyword evidence="6" id="KW-0479">Metal-binding</keyword>
<dbReference type="GO" id="GO:0020037">
    <property type="term" value="F:heme binding"/>
    <property type="evidence" value="ECO:0007669"/>
    <property type="project" value="TreeGrafter"/>
</dbReference>
<evidence type="ECO:0000259" key="13">
    <source>
        <dbReference type="Pfam" id="PF01292"/>
    </source>
</evidence>
<feature type="domain" description="Cytochrome b561 bacterial/Ni-hydrogenase" evidence="13">
    <location>
        <begin position="11"/>
        <end position="178"/>
    </location>
</feature>
<keyword evidence="7" id="KW-0249">Electron transport</keyword>
<evidence type="ECO:0000256" key="6">
    <source>
        <dbReference type="ARBA" id="ARBA00022723"/>
    </source>
</evidence>
<evidence type="ECO:0000256" key="1">
    <source>
        <dbReference type="ARBA" id="ARBA00004651"/>
    </source>
</evidence>
<dbReference type="GO" id="GO:0009055">
    <property type="term" value="F:electron transfer activity"/>
    <property type="evidence" value="ECO:0007669"/>
    <property type="project" value="InterPro"/>
</dbReference>
<dbReference type="InterPro" id="IPR016174">
    <property type="entry name" value="Di-haem_cyt_TM"/>
</dbReference>
<dbReference type="Pfam" id="PF01292">
    <property type="entry name" value="Ni_hydr_CYTB"/>
    <property type="match status" value="1"/>
</dbReference>
<evidence type="ECO:0000256" key="9">
    <source>
        <dbReference type="ARBA" id="ARBA00023004"/>
    </source>
</evidence>
<keyword evidence="3" id="KW-1003">Cell membrane</keyword>
<dbReference type="InterPro" id="IPR011577">
    <property type="entry name" value="Cyt_b561_bac/Ni-Hgenase"/>
</dbReference>
<dbReference type="OrthoDB" id="8589936at2"/>
<comment type="similarity">
    <text evidence="11">Belongs to the cytochrome b561 family.</text>
</comment>
<comment type="subcellular location">
    <subcellularLocation>
        <location evidence="1">Cell membrane</location>
        <topology evidence="1">Multi-pass membrane protein</topology>
    </subcellularLocation>
</comment>
<feature type="transmembrane region" description="Helical" evidence="12">
    <location>
        <begin position="105"/>
        <end position="126"/>
    </location>
</feature>
<dbReference type="STRING" id="418495.SAMN05216215_10685"/>
<feature type="transmembrane region" description="Helical" evidence="12">
    <location>
        <begin position="146"/>
        <end position="169"/>
    </location>
</feature>
<accession>A0A1H3SPE7</accession>
<keyword evidence="10 12" id="KW-0472">Membrane</keyword>
<evidence type="ECO:0000256" key="5">
    <source>
        <dbReference type="ARBA" id="ARBA00022692"/>
    </source>
</evidence>
<sequence length="187" mass="20672">MNNNSPHSPARYTVFSRVLHWVMAVMVIAMLFIGVAMVASPSAYHALLFLHRPLGIAILALVVVRFVNRLLRRPPAHSATMSPAERVVATGSEYLLYALLFAQPLIGWAMTSAAGTPVVLYGPLHLPAILPPSASLYSTLREAHTVLAYLLFFAFTAHMCAVLFHALVLRDGLLDRMAFWHSTRPKR</sequence>
<dbReference type="AlphaFoldDB" id="A0A1H3SPE7"/>
<reference evidence="15" key="1">
    <citation type="submission" date="2016-10" db="EMBL/GenBank/DDBJ databases">
        <authorList>
            <person name="Varghese N."/>
            <person name="Submissions S."/>
        </authorList>
    </citation>
    <scope>NUCLEOTIDE SEQUENCE [LARGE SCALE GENOMIC DNA]</scope>
    <source>
        <strain evidence="15">CGMCC 4.3530</strain>
    </source>
</reference>
<evidence type="ECO:0000256" key="8">
    <source>
        <dbReference type="ARBA" id="ARBA00022989"/>
    </source>
</evidence>
<keyword evidence="9" id="KW-0408">Iron</keyword>
<keyword evidence="4" id="KW-0349">Heme</keyword>
<evidence type="ECO:0000313" key="15">
    <source>
        <dbReference type="Proteomes" id="UP000199529"/>
    </source>
</evidence>
<dbReference type="Proteomes" id="UP000199529">
    <property type="component" value="Unassembled WGS sequence"/>
</dbReference>
<dbReference type="RefSeq" id="WP_093276898.1">
    <property type="nucleotide sequence ID" value="NZ_FNOK01000068.1"/>
</dbReference>
<keyword evidence="8 12" id="KW-1133">Transmembrane helix</keyword>
<evidence type="ECO:0000256" key="11">
    <source>
        <dbReference type="ARBA" id="ARBA00037975"/>
    </source>
</evidence>
<gene>
    <name evidence="14" type="ORF">SAMN05216215_10685</name>
</gene>
<dbReference type="EMBL" id="FNOK01000068">
    <property type="protein sequence ID" value="SDZ39597.1"/>
    <property type="molecule type" value="Genomic_DNA"/>
</dbReference>
<keyword evidence="15" id="KW-1185">Reference proteome</keyword>
<evidence type="ECO:0000313" key="14">
    <source>
        <dbReference type="EMBL" id="SDZ39597.1"/>
    </source>
</evidence>
<proteinExistence type="inferred from homology"/>
<keyword evidence="2" id="KW-0813">Transport</keyword>
<protein>
    <submittedName>
        <fullName evidence="14">Cytochrome b561</fullName>
    </submittedName>
</protein>
<dbReference type="SUPFAM" id="SSF81342">
    <property type="entry name" value="Transmembrane di-heme cytochromes"/>
    <property type="match status" value="1"/>
</dbReference>
<dbReference type="Gene3D" id="1.20.950.20">
    <property type="entry name" value="Transmembrane di-heme cytochromes, Chain C"/>
    <property type="match status" value="1"/>
</dbReference>
<organism evidence="14 15">
    <name type="scientific">Saccharopolyspora shandongensis</name>
    <dbReference type="NCBI Taxonomy" id="418495"/>
    <lineage>
        <taxon>Bacteria</taxon>
        <taxon>Bacillati</taxon>
        <taxon>Actinomycetota</taxon>
        <taxon>Actinomycetes</taxon>
        <taxon>Pseudonocardiales</taxon>
        <taxon>Pseudonocardiaceae</taxon>
        <taxon>Saccharopolyspora</taxon>
    </lineage>
</organism>